<evidence type="ECO:0000313" key="2">
    <source>
        <dbReference type="EMBL" id="MBM6921071.1"/>
    </source>
</evidence>
<dbReference type="EMBL" id="JACJKY010000011">
    <property type="protein sequence ID" value="MBM6921071.1"/>
    <property type="molecule type" value="Genomic_DNA"/>
</dbReference>
<evidence type="ECO:0000313" key="3">
    <source>
        <dbReference type="Proteomes" id="UP000774750"/>
    </source>
</evidence>
<protein>
    <submittedName>
        <fullName evidence="2">Uncharacterized protein</fullName>
    </submittedName>
</protein>
<keyword evidence="3" id="KW-1185">Reference proteome</keyword>
<keyword evidence="1" id="KW-1133">Transmembrane helix</keyword>
<feature type="transmembrane region" description="Helical" evidence="1">
    <location>
        <begin position="81"/>
        <end position="103"/>
    </location>
</feature>
<dbReference type="AlphaFoldDB" id="A0A939BEN2"/>
<gene>
    <name evidence="2" type="ORF">H6A12_07890</name>
</gene>
<keyword evidence="1" id="KW-0472">Membrane</keyword>
<name>A0A939BEN2_9FIRM</name>
<reference evidence="2" key="1">
    <citation type="submission" date="2020-08" db="EMBL/GenBank/DDBJ databases">
        <authorList>
            <person name="Cejkova D."/>
            <person name="Kubasova T."/>
            <person name="Jahodarova E."/>
            <person name="Rychlik I."/>
        </authorList>
    </citation>
    <scope>NUCLEOTIDE SEQUENCE</scope>
    <source>
        <strain evidence="2">An559</strain>
    </source>
</reference>
<sequence>MRKSKTTLIITPRVLPPVFVRICRKTAPVLLIVRAVTLVLLLFGVKFWFSSAVSGTLVFFLYDIVLAASLVGCIRFPKQWLYVLPGLLAAGILLVYGMNLAAYQKDVQTFVFQSETDSHALVAEERSYLFSGTTTFYRQIGPFLVKAGQTITRDDGYQTLRNAKKQVEFTEAGVLFSYVDEQGNVLESVTIE</sequence>
<feature type="transmembrane region" description="Helical" evidence="1">
    <location>
        <begin position="55"/>
        <end position="74"/>
    </location>
</feature>
<proteinExistence type="predicted"/>
<reference evidence="2" key="2">
    <citation type="journal article" date="2021" name="Sci. Rep.">
        <title>The distribution of antibiotic resistance genes in chicken gut microbiota commensals.</title>
        <authorList>
            <person name="Juricova H."/>
            <person name="Matiasovicova J."/>
            <person name="Kubasova T."/>
            <person name="Cejkova D."/>
            <person name="Rychlik I."/>
        </authorList>
    </citation>
    <scope>NUCLEOTIDE SEQUENCE</scope>
    <source>
        <strain evidence="2">An559</strain>
    </source>
</reference>
<dbReference type="RefSeq" id="WP_204446634.1">
    <property type="nucleotide sequence ID" value="NZ_JACJKY010000011.1"/>
</dbReference>
<feature type="transmembrane region" description="Helical" evidence="1">
    <location>
        <begin position="29"/>
        <end position="49"/>
    </location>
</feature>
<organism evidence="2 3">
    <name type="scientific">Merdimmobilis hominis</name>
    <dbReference type="NCBI Taxonomy" id="2897707"/>
    <lineage>
        <taxon>Bacteria</taxon>
        <taxon>Bacillati</taxon>
        <taxon>Bacillota</taxon>
        <taxon>Clostridia</taxon>
        <taxon>Eubacteriales</taxon>
        <taxon>Oscillospiraceae</taxon>
        <taxon>Merdimmobilis</taxon>
    </lineage>
</organism>
<dbReference type="Proteomes" id="UP000774750">
    <property type="component" value="Unassembled WGS sequence"/>
</dbReference>
<evidence type="ECO:0000256" key="1">
    <source>
        <dbReference type="SAM" id="Phobius"/>
    </source>
</evidence>
<accession>A0A939BEN2</accession>
<keyword evidence="1" id="KW-0812">Transmembrane</keyword>
<comment type="caution">
    <text evidence="2">The sequence shown here is derived from an EMBL/GenBank/DDBJ whole genome shotgun (WGS) entry which is preliminary data.</text>
</comment>